<evidence type="ECO:0000313" key="1">
    <source>
        <dbReference type="EMBL" id="OZC03032.1"/>
    </source>
</evidence>
<dbReference type="InParanoid" id="A0A259TZ53"/>
<reference evidence="1 2" key="1">
    <citation type="submission" date="2016-11" db="EMBL/GenBank/DDBJ databases">
        <title>Study of marine rhodopsin-containing bacteria.</title>
        <authorList>
            <person name="Yoshizawa S."/>
            <person name="Kumagai Y."/>
            <person name="Kogure K."/>
        </authorList>
    </citation>
    <scope>NUCLEOTIDE SEQUENCE [LARGE SCALE GENOMIC DNA]</scope>
    <source>
        <strain evidence="1 2">SG-29</strain>
    </source>
</reference>
<name>A0A259TZ53_9BACT</name>
<accession>A0A259TZ53</accession>
<evidence type="ECO:0000313" key="2">
    <source>
        <dbReference type="Proteomes" id="UP000216446"/>
    </source>
</evidence>
<proteinExistence type="predicted"/>
<sequence>MTLPAPDLARIVRTVLDPTRDPVTLRPEVMEIVALFEAATEGQFVNQGGIAAGESLTPGGLALSPVNAAMCASHYVRTVVFLRGLYTAVQDARGEHPSRPARVFYAGCGPYATLAVPLMAVVPPEDAVFTLLDLHAASVESARRIVCSLGFEASVQAYQTGDILDVRFAEGERPDIIVTEVLQRALDREPQVAVTRHLLAQAPEARLVPAEIHVDLSAEVSAPDDVPRLGSAFVLSREAVASWDPAEADLLVGGFVTLSEPLPPEARLVLSTRIQTYGEHWIHPYQSSLTQPKAIPLRAPLATGSRLAFAYALGAAPGMVVRRLPPLRGLARLRQRFSDWVRPA</sequence>
<dbReference type="SUPFAM" id="SSF53335">
    <property type="entry name" value="S-adenosyl-L-methionine-dependent methyltransferases"/>
    <property type="match status" value="1"/>
</dbReference>
<dbReference type="AlphaFoldDB" id="A0A259TZ53"/>
<protein>
    <recommendedName>
        <fullName evidence="3">Phytanoyl-CoA dioxygenase</fullName>
    </recommendedName>
</protein>
<comment type="caution">
    <text evidence="1">The sequence shown here is derived from an EMBL/GenBank/DDBJ whole genome shotgun (WGS) entry which is preliminary data.</text>
</comment>
<dbReference type="RefSeq" id="WP_094547912.1">
    <property type="nucleotide sequence ID" value="NZ_MQWB01000001.1"/>
</dbReference>
<dbReference type="Proteomes" id="UP000216446">
    <property type="component" value="Unassembled WGS sequence"/>
</dbReference>
<dbReference type="Gene3D" id="3.40.50.150">
    <property type="entry name" value="Vaccinia Virus protein VP39"/>
    <property type="match status" value="1"/>
</dbReference>
<dbReference type="InterPro" id="IPR029063">
    <property type="entry name" value="SAM-dependent_MTases_sf"/>
</dbReference>
<dbReference type="OrthoDB" id="1157001at2"/>
<evidence type="ECO:0008006" key="3">
    <source>
        <dbReference type="Google" id="ProtNLM"/>
    </source>
</evidence>
<organism evidence="1 2">
    <name type="scientific">Rubricoccus marinus</name>
    <dbReference type="NCBI Taxonomy" id="716817"/>
    <lineage>
        <taxon>Bacteria</taxon>
        <taxon>Pseudomonadati</taxon>
        <taxon>Rhodothermota</taxon>
        <taxon>Rhodothermia</taxon>
        <taxon>Rhodothermales</taxon>
        <taxon>Rubricoccaceae</taxon>
        <taxon>Rubricoccus</taxon>
    </lineage>
</organism>
<dbReference type="EMBL" id="MQWB01000001">
    <property type="protein sequence ID" value="OZC03032.1"/>
    <property type="molecule type" value="Genomic_DNA"/>
</dbReference>
<keyword evidence="2" id="KW-1185">Reference proteome</keyword>
<gene>
    <name evidence="1" type="ORF">BSZ36_08650</name>
</gene>